<evidence type="ECO:0000256" key="1">
    <source>
        <dbReference type="SAM" id="SignalP"/>
    </source>
</evidence>
<proteinExistence type="predicted"/>
<organism evidence="2 3">
    <name type="scientific">candidate division TA06 bacterium</name>
    <dbReference type="NCBI Taxonomy" id="2250710"/>
    <lineage>
        <taxon>Bacteria</taxon>
        <taxon>Bacteria division TA06</taxon>
    </lineage>
</organism>
<dbReference type="Proteomes" id="UP000736328">
    <property type="component" value="Unassembled WGS sequence"/>
</dbReference>
<reference evidence="2" key="1">
    <citation type="submission" date="2020-07" db="EMBL/GenBank/DDBJ databases">
        <title>Huge and variable diversity of episymbiotic CPR bacteria and DPANN archaea in groundwater ecosystems.</title>
        <authorList>
            <person name="He C.Y."/>
            <person name="Keren R."/>
            <person name="Whittaker M."/>
            <person name="Farag I.F."/>
            <person name="Doudna J."/>
            <person name="Cate J.H.D."/>
            <person name="Banfield J.F."/>
        </authorList>
    </citation>
    <scope>NUCLEOTIDE SEQUENCE</scope>
    <source>
        <strain evidence="2">NC_groundwater_1520_Pr4_B-0.1um_53_5</strain>
    </source>
</reference>
<comment type="caution">
    <text evidence="2">The sequence shown here is derived from an EMBL/GenBank/DDBJ whole genome shotgun (WGS) entry which is preliminary data.</text>
</comment>
<accession>A0A933MJG0</accession>
<evidence type="ECO:0000313" key="3">
    <source>
        <dbReference type="Proteomes" id="UP000736328"/>
    </source>
</evidence>
<evidence type="ECO:0008006" key="4">
    <source>
        <dbReference type="Google" id="ProtNLM"/>
    </source>
</evidence>
<gene>
    <name evidence="2" type="ORF">HY768_05345</name>
</gene>
<dbReference type="Gene3D" id="2.40.160.60">
    <property type="entry name" value="Outer membrane protein transport protein (OMPP1/FadL/TodX)"/>
    <property type="match status" value="1"/>
</dbReference>
<dbReference type="AlphaFoldDB" id="A0A933MJG0"/>
<dbReference type="EMBL" id="JACQXR010000065">
    <property type="protein sequence ID" value="MBI4726634.1"/>
    <property type="molecule type" value="Genomic_DNA"/>
</dbReference>
<evidence type="ECO:0000313" key="2">
    <source>
        <dbReference type="EMBL" id="MBI4726634.1"/>
    </source>
</evidence>
<feature type="chain" id="PRO_5037934163" description="PorV/PorQ family protein" evidence="1">
    <location>
        <begin position="21"/>
        <end position="321"/>
    </location>
</feature>
<keyword evidence="1" id="KW-0732">Signal</keyword>
<sequence>MRKLFILVLSLFLLALPALAAKYVGEFLSFGLGGRALGLGGAYVSLADDGFASYWNPAATALSSHQLIFNHSSNFEGLLTYDALGYSRPVSNGGLGLVFVRLSIKGIPYTNEALVDLNGNGLMDPGERLNYGLITDIQDAESALFLNYSRIYRKDIFWGANLKLVNKSVGSNSAWGLGLDAGVITLLPHDLRLGLNLQDITTTYLAWDTGEKEIISPAARLGFSWNPDFAGNQALTISAGFDIGFEGRRIASQYYLGNLSADSHYGLEYVLKQRLALRLGSDLGRLAAGTGLKLGRFNFDYAYLGSQDLGNSARLSASLSF</sequence>
<protein>
    <recommendedName>
        <fullName evidence="4">PorV/PorQ family protein</fullName>
    </recommendedName>
</protein>
<feature type="signal peptide" evidence="1">
    <location>
        <begin position="1"/>
        <end position="20"/>
    </location>
</feature>
<name>A0A933MJG0_UNCT6</name>